<organism evidence="2 3">
    <name type="scientific">Carya illinoinensis</name>
    <name type="common">Pecan</name>
    <dbReference type="NCBI Taxonomy" id="32201"/>
    <lineage>
        <taxon>Eukaryota</taxon>
        <taxon>Viridiplantae</taxon>
        <taxon>Streptophyta</taxon>
        <taxon>Embryophyta</taxon>
        <taxon>Tracheophyta</taxon>
        <taxon>Spermatophyta</taxon>
        <taxon>Magnoliopsida</taxon>
        <taxon>eudicotyledons</taxon>
        <taxon>Gunneridae</taxon>
        <taxon>Pentapetalae</taxon>
        <taxon>rosids</taxon>
        <taxon>fabids</taxon>
        <taxon>Fagales</taxon>
        <taxon>Juglandaceae</taxon>
        <taxon>Carya</taxon>
    </lineage>
</organism>
<dbReference type="Proteomes" id="UP000811246">
    <property type="component" value="Chromosome 15"/>
</dbReference>
<evidence type="ECO:0000313" key="2">
    <source>
        <dbReference type="EMBL" id="KAG6675403.1"/>
    </source>
</evidence>
<feature type="chain" id="PRO_5037793518" description="Secreted protein" evidence="1">
    <location>
        <begin position="20"/>
        <end position="95"/>
    </location>
</feature>
<keyword evidence="1" id="KW-0732">Signal</keyword>
<dbReference type="AlphaFoldDB" id="A0A922D888"/>
<reference evidence="2" key="1">
    <citation type="submission" date="2021-01" db="EMBL/GenBank/DDBJ databases">
        <authorList>
            <person name="Lovell J.T."/>
            <person name="Bentley N."/>
            <person name="Bhattarai G."/>
            <person name="Jenkins J.W."/>
            <person name="Sreedasyam A."/>
            <person name="Alarcon Y."/>
            <person name="Bock C."/>
            <person name="Boston L."/>
            <person name="Carlson J."/>
            <person name="Cervantes K."/>
            <person name="Clermont K."/>
            <person name="Krom N."/>
            <person name="Kubenka K."/>
            <person name="Mamidi S."/>
            <person name="Mattison C."/>
            <person name="Monteros M."/>
            <person name="Pisani C."/>
            <person name="Plott C."/>
            <person name="Rajasekar S."/>
            <person name="Rhein H.S."/>
            <person name="Rohla C."/>
            <person name="Song M."/>
            <person name="Hilaire R.S."/>
            <person name="Shu S."/>
            <person name="Wells L."/>
            <person name="Wang X."/>
            <person name="Webber J."/>
            <person name="Heerema R.J."/>
            <person name="Klein P."/>
            <person name="Conner P."/>
            <person name="Grauke L."/>
            <person name="Grimwood J."/>
            <person name="Schmutz J."/>
            <person name="Randall J.J."/>
        </authorList>
    </citation>
    <scope>NUCLEOTIDE SEQUENCE</scope>
    <source>
        <tissue evidence="2">Leaf</tissue>
    </source>
</reference>
<proteinExistence type="predicted"/>
<dbReference type="EMBL" id="CM031839">
    <property type="protein sequence ID" value="KAG6675403.1"/>
    <property type="molecule type" value="Genomic_DNA"/>
</dbReference>
<name>A0A922D888_CARIL</name>
<feature type="signal peptide" evidence="1">
    <location>
        <begin position="1"/>
        <end position="19"/>
    </location>
</feature>
<comment type="caution">
    <text evidence="2">The sequence shown here is derived from an EMBL/GenBank/DDBJ whole genome shotgun (WGS) entry which is preliminary data.</text>
</comment>
<evidence type="ECO:0000256" key="1">
    <source>
        <dbReference type="SAM" id="SignalP"/>
    </source>
</evidence>
<evidence type="ECO:0000313" key="3">
    <source>
        <dbReference type="Proteomes" id="UP000811246"/>
    </source>
</evidence>
<accession>A0A922D888</accession>
<gene>
    <name evidence="2" type="ORF">I3842_15G099400</name>
</gene>
<protein>
    <recommendedName>
        <fullName evidence="4">Secreted protein</fullName>
    </recommendedName>
</protein>
<sequence length="95" mass="11390">MCFFIYFLLLFVCIWFSDDFRNWVSSSNFSPWPMILDCVINKIYKLNESNMPLLWFSNDFRNWVSSSNPSPWPMLLHCVINKFYNLCESNMPLLG</sequence>
<evidence type="ECO:0008006" key="4">
    <source>
        <dbReference type="Google" id="ProtNLM"/>
    </source>
</evidence>